<gene>
    <name evidence="1" type="ORF">SAMN06265222_11090</name>
</gene>
<reference evidence="1 2" key="1">
    <citation type="submission" date="2017-05" db="EMBL/GenBank/DDBJ databases">
        <authorList>
            <person name="Varghese N."/>
            <person name="Submissions S."/>
        </authorList>
    </citation>
    <scope>NUCLEOTIDE SEQUENCE [LARGE SCALE GENOMIC DNA]</scope>
    <source>
        <strain evidence="1 2">DSM 25457</strain>
    </source>
</reference>
<name>A0ABY1QFP6_9BACT</name>
<protein>
    <submittedName>
        <fullName evidence="1">Uncharacterized protein</fullName>
    </submittedName>
</protein>
<keyword evidence="2" id="KW-1185">Reference proteome</keyword>
<sequence length="42" mass="4854">MEAIAADQLMRPSYWYQDIGIEHASEVSTQRANTRLSNEKDK</sequence>
<organism evidence="1 2">
    <name type="scientific">Neorhodopirellula lusitana</name>
    <dbReference type="NCBI Taxonomy" id="445327"/>
    <lineage>
        <taxon>Bacteria</taxon>
        <taxon>Pseudomonadati</taxon>
        <taxon>Planctomycetota</taxon>
        <taxon>Planctomycetia</taxon>
        <taxon>Pirellulales</taxon>
        <taxon>Pirellulaceae</taxon>
        <taxon>Neorhodopirellula</taxon>
    </lineage>
</organism>
<dbReference type="Proteomes" id="UP001158067">
    <property type="component" value="Unassembled WGS sequence"/>
</dbReference>
<proteinExistence type="predicted"/>
<evidence type="ECO:0000313" key="1">
    <source>
        <dbReference type="EMBL" id="SMP67059.1"/>
    </source>
</evidence>
<accession>A0ABY1QFP6</accession>
<evidence type="ECO:0000313" key="2">
    <source>
        <dbReference type="Proteomes" id="UP001158067"/>
    </source>
</evidence>
<dbReference type="EMBL" id="FXUG01000010">
    <property type="protein sequence ID" value="SMP67059.1"/>
    <property type="molecule type" value="Genomic_DNA"/>
</dbReference>
<comment type="caution">
    <text evidence="1">The sequence shown here is derived from an EMBL/GenBank/DDBJ whole genome shotgun (WGS) entry which is preliminary data.</text>
</comment>